<dbReference type="Gene3D" id="3.40.190.10">
    <property type="entry name" value="Periplasmic binding protein-like II"/>
    <property type="match status" value="3"/>
</dbReference>
<dbReference type="OrthoDB" id="2649544at2"/>
<reference evidence="2 3" key="1">
    <citation type="submission" date="2019-05" db="EMBL/GenBank/DDBJ databases">
        <authorList>
            <person name="Narsing Rao M.P."/>
            <person name="Li W.J."/>
        </authorList>
    </citation>
    <scope>NUCLEOTIDE SEQUENCE [LARGE SCALE GENOMIC DNA]</scope>
    <source>
        <strain evidence="2 3">SYSU_K30003</strain>
    </source>
</reference>
<dbReference type="PANTHER" id="PTHR43649:SF33">
    <property type="entry name" value="POLYGALACTURONAN_RHAMNOGALACTURONAN-BINDING PROTEIN YTCQ"/>
    <property type="match status" value="1"/>
</dbReference>
<accession>A0A5R9GD70</accession>
<proteinExistence type="predicted"/>
<evidence type="ECO:0000313" key="2">
    <source>
        <dbReference type="EMBL" id="TLS51134.1"/>
    </source>
</evidence>
<sequence length="437" mass="48418">MKVTDASIASGEVPDLFMLGDPANVAAYQGQGVLTDLDLNQIKEKMPEYAKDMESSDKLFQTVTFDGKLWAIPMFIDLKPYDFAQLWRKDWLDAVGIAKIPETLEEYEAAVYAFAQKDPDGNGKNDTFGLTGTATSTWSSGFYSIFGAFGVEPTMWHLIDGKIVNGSVAPQTKEALALLRKWYADGVIDPEFITDTQDSYRKKLYNNRIGVIEEQVGRGATPESATIAEMRGINPDATLTLGNNPKGPGGYGSWDWGVKSNFVVLGNQVKGDAAKLEKIFEILRAQSSDEETINRTSLGIQGTHWTFAEEGATSGATKFLPGFEKQEERDAQGIRLFSLGNITTREYRAKYLNPAIAEAVKTYSSTPNHTDVLLFSTLPSDGQYKQNLTQLMQKYFAQIISGEIPLEDFDKFVAEWNAAGGEQLTKEANELYEKQFK</sequence>
<dbReference type="CDD" id="cd13580">
    <property type="entry name" value="PBP2_AlgQ_like_1"/>
    <property type="match status" value="1"/>
</dbReference>
<dbReference type="PANTHER" id="PTHR43649">
    <property type="entry name" value="ARABINOSE-BINDING PROTEIN-RELATED"/>
    <property type="match status" value="1"/>
</dbReference>
<gene>
    <name evidence="2" type="ORF">FE782_17265</name>
</gene>
<organism evidence="2 3">
    <name type="scientific">Paenibacillus antri</name>
    <dbReference type="NCBI Taxonomy" id="2582848"/>
    <lineage>
        <taxon>Bacteria</taxon>
        <taxon>Bacillati</taxon>
        <taxon>Bacillota</taxon>
        <taxon>Bacilli</taxon>
        <taxon>Bacillales</taxon>
        <taxon>Paenibacillaceae</taxon>
        <taxon>Paenibacillus</taxon>
    </lineage>
</organism>
<keyword evidence="3" id="KW-1185">Reference proteome</keyword>
<protein>
    <submittedName>
        <fullName evidence="2">Extracellular solute-binding protein</fullName>
    </submittedName>
</protein>
<dbReference type="RefSeq" id="WP_138195486.1">
    <property type="nucleotide sequence ID" value="NZ_VCIW01000011.1"/>
</dbReference>
<evidence type="ECO:0000313" key="3">
    <source>
        <dbReference type="Proteomes" id="UP000309676"/>
    </source>
</evidence>
<dbReference type="InterPro" id="IPR050490">
    <property type="entry name" value="Bact_solute-bd_prot1"/>
</dbReference>
<dbReference type="AlphaFoldDB" id="A0A5R9GD70"/>
<keyword evidence="1" id="KW-0732">Signal</keyword>
<dbReference type="EMBL" id="VCIW01000011">
    <property type="protein sequence ID" value="TLS51134.1"/>
    <property type="molecule type" value="Genomic_DNA"/>
</dbReference>
<evidence type="ECO:0000256" key="1">
    <source>
        <dbReference type="ARBA" id="ARBA00022729"/>
    </source>
</evidence>
<comment type="caution">
    <text evidence="2">The sequence shown here is derived from an EMBL/GenBank/DDBJ whole genome shotgun (WGS) entry which is preliminary data.</text>
</comment>
<dbReference type="Proteomes" id="UP000309676">
    <property type="component" value="Unassembled WGS sequence"/>
</dbReference>
<dbReference type="SUPFAM" id="SSF53850">
    <property type="entry name" value="Periplasmic binding protein-like II"/>
    <property type="match status" value="1"/>
</dbReference>
<name>A0A5R9GD70_9BACL</name>